<comment type="caution">
    <text evidence="3">The sequence shown here is derived from an EMBL/GenBank/DDBJ whole genome shotgun (WGS) entry which is preliminary data.</text>
</comment>
<feature type="region of interest" description="Disordered" evidence="2">
    <location>
        <begin position="83"/>
        <end position="138"/>
    </location>
</feature>
<name>A0A835AYK2_9POAL</name>
<keyword evidence="1" id="KW-0175">Coiled coil</keyword>
<organism evidence="3 4">
    <name type="scientific">Digitaria exilis</name>
    <dbReference type="NCBI Taxonomy" id="1010633"/>
    <lineage>
        <taxon>Eukaryota</taxon>
        <taxon>Viridiplantae</taxon>
        <taxon>Streptophyta</taxon>
        <taxon>Embryophyta</taxon>
        <taxon>Tracheophyta</taxon>
        <taxon>Spermatophyta</taxon>
        <taxon>Magnoliopsida</taxon>
        <taxon>Liliopsida</taxon>
        <taxon>Poales</taxon>
        <taxon>Poaceae</taxon>
        <taxon>PACMAD clade</taxon>
        <taxon>Panicoideae</taxon>
        <taxon>Panicodae</taxon>
        <taxon>Paniceae</taxon>
        <taxon>Anthephorinae</taxon>
        <taxon>Digitaria</taxon>
    </lineage>
</organism>
<dbReference type="OrthoDB" id="645074at2759"/>
<dbReference type="InterPro" id="IPR044952">
    <property type="entry name" value="SUV2"/>
</dbReference>
<dbReference type="Proteomes" id="UP000636709">
    <property type="component" value="Unassembled WGS sequence"/>
</dbReference>
<evidence type="ECO:0000313" key="3">
    <source>
        <dbReference type="EMBL" id="KAF8677148.1"/>
    </source>
</evidence>
<sequence length="773" mass="84911">MDVSADDWDDLIFLDELCRIADEAVASRNPNPTPTPAPVSSLPAAAPPAASVSYLPAASAATRVSYHPAASASVSYLPPASYDPPQLGFSPPRDLTQRPPLPQPSAASSDAEAMSTAGREFSPPPELSQRPAAPPEESDVAIVAASGPAAGRVGAKKETRELERLKRELSRVSKQMNDLKNECTELRKDKTRKDLQIKAKEVEIQNLKKSNVSFATKDVCSAGMDIDHSFPASANGTLHAGVSSRASPRQTDKTDGKGNDANSLQVDPYLKEGHQTDLPEAMELRQHTMTDNGISTSGGLVLEENTHFEPRSIMCKAIKEIGVQTDSTSNSGHLECKKISVERISSNLRAIWGMPTNSLSRRNLISKIIVSCSEEIFSLLHSTRLTDDSENSSESSSAINEAVSQVYDMFIKINNEKISIQTFLEALLNICAFENCTLRNNVSVEPYINIDMESTHKDSSGLPSPLDTENLLRQNMSIPFTFWSSVFTVMLQIVVKYSEETIRTDALSIMILILRTADPQEERHRFGFTSVMARLHLLLQKENGLPVKKHSVRLLFLLLNCPMILKLLCSGGKDGPEQMESEGCENDRLKLPCNGAKDGSEQMESEGCRNDRSQVISSVLVDLSECLSCGATCSQEIELCRLIIVLLAYIASSGKLGYEVLLGPVSGHGANFLELIMQVLASQMQYETQELLKERCLLMREALILLNRLASHANFSKPTLEVLTRSKLCATLTIDVVNRLPQTRMANDLAELAQKFRSRVYAFLEEKPLTIEQ</sequence>
<dbReference type="PANTHER" id="PTHR35761:SF1">
    <property type="entry name" value="PROTEIN SENSITIVE TO UV 2"/>
    <property type="match status" value="1"/>
</dbReference>
<reference evidence="3" key="1">
    <citation type="submission" date="2020-07" db="EMBL/GenBank/DDBJ databases">
        <title>Genome sequence and genetic diversity analysis of an under-domesticated orphan crop, white fonio (Digitaria exilis).</title>
        <authorList>
            <person name="Bennetzen J.L."/>
            <person name="Chen S."/>
            <person name="Ma X."/>
            <person name="Wang X."/>
            <person name="Yssel A.E.J."/>
            <person name="Chaluvadi S.R."/>
            <person name="Johnson M."/>
            <person name="Gangashetty P."/>
            <person name="Hamidou F."/>
            <person name="Sanogo M.D."/>
            <person name="Zwaenepoel A."/>
            <person name="Wallace J."/>
            <person name="Van De Peer Y."/>
            <person name="Van Deynze A."/>
        </authorList>
    </citation>
    <scope>NUCLEOTIDE SEQUENCE</scope>
    <source>
        <tissue evidence="3">Leaves</tissue>
    </source>
</reference>
<evidence type="ECO:0000256" key="2">
    <source>
        <dbReference type="SAM" id="MobiDB-lite"/>
    </source>
</evidence>
<evidence type="ECO:0000313" key="4">
    <source>
        <dbReference type="Proteomes" id="UP000636709"/>
    </source>
</evidence>
<proteinExistence type="predicted"/>
<evidence type="ECO:0000256" key="1">
    <source>
        <dbReference type="SAM" id="Coils"/>
    </source>
</evidence>
<feature type="region of interest" description="Disordered" evidence="2">
    <location>
        <begin position="237"/>
        <end position="265"/>
    </location>
</feature>
<keyword evidence="4" id="KW-1185">Reference proteome</keyword>
<gene>
    <name evidence="3" type="ORF">HU200_046618</name>
</gene>
<feature type="coiled-coil region" evidence="1">
    <location>
        <begin position="155"/>
        <end position="196"/>
    </location>
</feature>
<dbReference type="AlphaFoldDB" id="A0A835AYK2"/>
<dbReference type="PANTHER" id="PTHR35761">
    <property type="entry name" value="ATR INTERACTING PROTEIN"/>
    <property type="match status" value="1"/>
</dbReference>
<dbReference type="GO" id="GO:0006974">
    <property type="term" value="P:DNA damage response"/>
    <property type="evidence" value="ECO:0007669"/>
    <property type="project" value="InterPro"/>
</dbReference>
<protein>
    <submittedName>
        <fullName evidence="3">Uncharacterized protein</fullName>
    </submittedName>
</protein>
<feature type="region of interest" description="Disordered" evidence="2">
    <location>
        <begin position="25"/>
        <end position="46"/>
    </location>
</feature>
<dbReference type="EMBL" id="JACEFO010002150">
    <property type="protein sequence ID" value="KAF8677148.1"/>
    <property type="molecule type" value="Genomic_DNA"/>
</dbReference>
<accession>A0A835AYK2</accession>